<organism evidence="4 5">
    <name type="scientific">Kaistella haifensis DSM 19056</name>
    <dbReference type="NCBI Taxonomy" id="1450526"/>
    <lineage>
        <taxon>Bacteria</taxon>
        <taxon>Pseudomonadati</taxon>
        <taxon>Bacteroidota</taxon>
        <taxon>Flavobacteriia</taxon>
        <taxon>Flavobacteriales</taxon>
        <taxon>Weeksellaceae</taxon>
        <taxon>Chryseobacterium group</taxon>
        <taxon>Kaistella</taxon>
    </lineage>
</organism>
<name>A0A246BAV8_9FLAO</name>
<dbReference type="GO" id="GO:0009089">
    <property type="term" value="P:lysine biosynthetic process via diaminopimelate"/>
    <property type="evidence" value="ECO:0007669"/>
    <property type="project" value="TreeGrafter"/>
</dbReference>
<evidence type="ECO:0000313" key="5">
    <source>
        <dbReference type="Proteomes" id="UP000197587"/>
    </source>
</evidence>
<protein>
    <recommendedName>
        <fullName evidence="3">Orn/DAP/Arg decarboxylase 2 N-terminal domain-containing protein</fullName>
    </recommendedName>
</protein>
<dbReference type="EMBL" id="JASZ02000006">
    <property type="protein sequence ID" value="OWK98781.1"/>
    <property type="molecule type" value="Genomic_DNA"/>
</dbReference>
<evidence type="ECO:0000256" key="2">
    <source>
        <dbReference type="ARBA" id="ARBA00022898"/>
    </source>
</evidence>
<proteinExistence type="predicted"/>
<dbReference type="GO" id="GO:0008836">
    <property type="term" value="F:diaminopimelate decarboxylase activity"/>
    <property type="evidence" value="ECO:0007669"/>
    <property type="project" value="TreeGrafter"/>
</dbReference>
<dbReference type="RefSeq" id="WP_088263718.1">
    <property type="nucleotide sequence ID" value="NZ_JASZ02000006.1"/>
</dbReference>
<comment type="cofactor">
    <cofactor evidence="1">
        <name>pyridoxal 5'-phosphate</name>
        <dbReference type="ChEBI" id="CHEBI:597326"/>
    </cofactor>
</comment>
<dbReference type="SUPFAM" id="SSF50621">
    <property type="entry name" value="Alanine racemase C-terminal domain-like"/>
    <property type="match status" value="1"/>
</dbReference>
<keyword evidence="2" id="KW-0663">Pyridoxal phosphate</keyword>
<accession>A0A246BAV8</accession>
<evidence type="ECO:0000256" key="1">
    <source>
        <dbReference type="ARBA" id="ARBA00001933"/>
    </source>
</evidence>
<keyword evidence="5" id="KW-1185">Reference proteome</keyword>
<dbReference type="Proteomes" id="UP000197587">
    <property type="component" value="Unassembled WGS sequence"/>
</dbReference>
<dbReference type="Gene3D" id="3.20.20.10">
    <property type="entry name" value="Alanine racemase"/>
    <property type="match status" value="1"/>
</dbReference>
<evidence type="ECO:0000259" key="3">
    <source>
        <dbReference type="Pfam" id="PF02784"/>
    </source>
</evidence>
<reference evidence="4 5" key="2">
    <citation type="submission" date="2017-05" db="EMBL/GenBank/DDBJ databases">
        <title>Genome of Chryseobacterium haifense.</title>
        <authorList>
            <person name="Newman J.D."/>
        </authorList>
    </citation>
    <scope>NUCLEOTIDE SEQUENCE [LARGE SCALE GENOMIC DNA]</scope>
    <source>
        <strain evidence="4 5">DSM 19056</strain>
    </source>
</reference>
<sequence>MNRNQHIQHLPLTPLLHPWIKEQIGHPELLLSAIEEHGSPVNVHSLIPFRENIQAYQAVFQKLGLKHKIFFARKANKCVAFPLEATKQGEGADTASFRELKQCLDAGIAPKDLILTAAVKNRQLLKLAVEHQVTVVLDNPDEWDLLQQIVREKQKEITVNVRLGSFRFEGKTLPTRFGFTSEEAFVFIQKIRNEEPLVQFTGLHFHLNGYSLEQRVHAIEQSLDLIDRLHGKGIITESLDIGGGFLMNYLSDKSEWENFHRELKRAVLEEREPITYQNDALGMIKLNNQLYGEPTVYPYYNELNKSGFLKAILTSFSSTQQQPLFELLKKRNIELRMEPGRSLLDQCGITVAKIAFRKKDSDGNWLFGLEMNRTQLRSSSADYLLDPIHIAETENAEENNAIEGFLVGAYCLEQELILKRKITFSKFPQVGDLIVFPNTAGYLMHFFESEAHLFELAKNLVVVGDVLYFCDGLKM</sequence>
<dbReference type="SUPFAM" id="SSF51419">
    <property type="entry name" value="PLP-binding barrel"/>
    <property type="match status" value="1"/>
</dbReference>
<dbReference type="AlphaFoldDB" id="A0A246BAV8"/>
<dbReference type="InterPro" id="IPR009006">
    <property type="entry name" value="Ala_racemase/Decarboxylase_C"/>
</dbReference>
<dbReference type="PANTHER" id="PTHR43727">
    <property type="entry name" value="DIAMINOPIMELATE DECARBOXYLASE"/>
    <property type="match status" value="1"/>
</dbReference>
<dbReference type="Gene3D" id="2.40.37.10">
    <property type="entry name" value="Lyase, Ornithine Decarboxylase, Chain A, domain 1"/>
    <property type="match status" value="1"/>
</dbReference>
<dbReference type="Pfam" id="PF02784">
    <property type="entry name" value="Orn_Arg_deC_N"/>
    <property type="match status" value="1"/>
</dbReference>
<dbReference type="CDD" id="cd06842">
    <property type="entry name" value="PLPDE_III_Y4yA_like"/>
    <property type="match status" value="1"/>
</dbReference>
<gene>
    <name evidence="4" type="ORF">AP75_04795</name>
</gene>
<reference evidence="4 5" key="1">
    <citation type="submission" date="2014-01" db="EMBL/GenBank/DDBJ databases">
        <authorList>
            <consortium name="Genome Consortium for Active Teaching"/>
            <person name="Sontag T.C."/>
            <person name="Newman J.D."/>
        </authorList>
    </citation>
    <scope>NUCLEOTIDE SEQUENCE [LARGE SCALE GENOMIC DNA]</scope>
    <source>
        <strain evidence="4 5">DSM 19056</strain>
    </source>
</reference>
<dbReference type="PANTHER" id="PTHR43727:SF2">
    <property type="entry name" value="GROUP IV DECARBOXYLASE"/>
    <property type="match status" value="1"/>
</dbReference>
<dbReference type="InterPro" id="IPR029066">
    <property type="entry name" value="PLP-binding_barrel"/>
</dbReference>
<comment type="caution">
    <text evidence="4">The sequence shown here is derived from an EMBL/GenBank/DDBJ whole genome shotgun (WGS) entry which is preliminary data.</text>
</comment>
<dbReference type="InterPro" id="IPR022644">
    <property type="entry name" value="De-COase2_N"/>
</dbReference>
<evidence type="ECO:0000313" key="4">
    <source>
        <dbReference type="EMBL" id="OWK98781.1"/>
    </source>
</evidence>
<dbReference type="InterPro" id="IPR042152">
    <property type="entry name" value="Y4yA-like"/>
</dbReference>
<feature type="domain" description="Orn/DAP/Arg decarboxylase 2 N-terminal" evidence="3">
    <location>
        <begin position="54"/>
        <end position="267"/>
    </location>
</feature>